<organism evidence="1">
    <name type="scientific">Ostreococcus mediterraneus</name>
    <dbReference type="NCBI Taxonomy" id="1486918"/>
    <lineage>
        <taxon>Eukaryota</taxon>
        <taxon>Viridiplantae</taxon>
        <taxon>Chlorophyta</taxon>
        <taxon>Mamiellophyceae</taxon>
        <taxon>Mamiellales</taxon>
        <taxon>Bathycoccaceae</taxon>
        <taxon>Ostreococcus</taxon>
    </lineage>
</organism>
<proteinExistence type="predicted"/>
<dbReference type="AlphaFoldDB" id="A0A7S1EP64"/>
<accession>A0A7S1EP64</accession>
<dbReference type="EMBL" id="HBFO01008563">
    <property type="protein sequence ID" value="CAD8814937.1"/>
    <property type="molecule type" value="Transcribed_RNA"/>
</dbReference>
<evidence type="ECO:0000313" key="1">
    <source>
        <dbReference type="EMBL" id="CAD8814937.1"/>
    </source>
</evidence>
<gene>
    <name evidence="1" type="ORF">OMED0930_LOCUS6057</name>
</gene>
<sequence length="482" mass="52143">MTTHGCVKRARARLREQTPTTVDFTGAHSYAFDPEDYGAPNLTDDFETLMREVQDELQLPTHACAFIRASLIARGAAKAMCIRRECEAYAAAVEAVTAIADATIIALDKEHKDPDAVLRDEMKYDGVHAIEHEPTQANLDALQAAVKVDVARNELAGAAPVAREMAFWMRKILANPSSVLFTAGDCAQATSFVPDAFALTDIIASYAPIIDTYHDAMIADVAAFARSAGADCSSARASPPPWHVHVAGPHACSRCHASFSNLWINQHARVCVVCELAARAARRCPFAKPNVPAPCLGAFCPHALKCVSCERHSCAQCGITCGDAEDFIALIEAIDARAVFLDFDRTICATKRGASPLPGAFATADADAVKARAEARSADEDLLATLATHDNAWVVTRNPNTRAIEVFLRARGVAVPRVVRVTKGESKGRAMRDVLARTPSGLRSSNAVACAFADDDIRELLRDDVREIPGLRRMLFTRQHRL</sequence>
<name>A0A7S1EP64_9CHLO</name>
<protein>
    <submittedName>
        <fullName evidence="1">Uncharacterized protein</fullName>
    </submittedName>
</protein>
<reference evidence="1" key="1">
    <citation type="submission" date="2021-01" db="EMBL/GenBank/DDBJ databases">
        <authorList>
            <person name="Corre E."/>
            <person name="Pelletier E."/>
            <person name="Niang G."/>
            <person name="Scheremetjew M."/>
            <person name="Finn R."/>
            <person name="Kale V."/>
            <person name="Holt S."/>
            <person name="Cochrane G."/>
            <person name="Meng A."/>
            <person name="Brown T."/>
            <person name="Cohen L."/>
        </authorList>
    </citation>
    <scope>NUCLEOTIDE SEQUENCE</scope>
    <source>
        <strain evidence="1">Clade-D-RCC1621</strain>
    </source>
</reference>